<evidence type="ECO:0000313" key="2">
    <source>
        <dbReference type="Proteomes" id="UP000831701"/>
    </source>
</evidence>
<reference evidence="1" key="1">
    <citation type="submission" date="2022-04" db="EMBL/GenBank/DDBJ databases">
        <title>Jade perch genome.</title>
        <authorList>
            <person name="Chao B."/>
        </authorList>
    </citation>
    <scope>NUCLEOTIDE SEQUENCE</scope>
    <source>
        <strain evidence="1">CB-2022</strain>
    </source>
</reference>
<name>A0ACB8X3J0_9TELE</name>
<dbReference type="EMBL" id="CM041533">
    <property type="protein sequence ID" value="KAI3374263.1"/>
    <property type="molecule type" value="Genomic_DNA"/>
</dbReference>
<organism evidence="1 2">
    <name type="scientific">Scortum barcoo</name>
    <name type="common">barcoo grunter</name>
    <dbReference type="NCBI Taxonomy" id="214431"/>
    <lineage>
        <taxon>Eukaryota</taxon>
        <taxon>Metazoa</taxon>
        <taxon>Chordata</taxon>
        <taxon>Craniata</taxon>
        <taxon>Vertebrata</taxon>
        <taxon>Euteleostomi</taxon>
        <taxon>Actinopterygii</taxon>
        <taxon>Neopterygii</taxon>
        <taxon>Teleostei</taxon>
        <taxon>Neoteleostei</taxon>
        <taxon>Acanthomorphata</taxon>
        <taxon>Eupercaria</taxon>
        <taxon>Centrarchiformes</taxon>
        <taxon>Terapontoidei</taxon>
        <taxon>Terapontidae</taxon>
        <taxon>Scortum</taxon>
    </lineage>
</organism>
<comment type="caution">
    <text evidence="1">The sequence shown here is derived from an EMBL/GenBank/DDBJ whole genome shotgun (WGS) entry which is preliminary data.</text>
</comment>
<dbReference type="Proteomes" id="UP000831701">
    <property type="component" value="Chromosome 3"/>
</dbReference>
<accession>A0ACB8X3J0</accession>
<gene>
    <name evidence="1" type="ORF">L3Q82_006110</name>
</gene>
<sequence>MHLSMDTLGIVDDSCLDNYDMAKGAGSSSGGRVHSIDVILGFSKDQDPLLHSVDDDSQKTNAENQQHPEKQIPSDPYGHLPELADSSQHSSYHESDLFSGDKCDEEMSNLQKEEDDAEGSPEAIKEEEHTKKKHRRNRTTFTTYQLHELERAFEKSHYPLPRRLQPGGVGNEG</sequence>
<keyword evidence="2" id="KW-1185">Reference proteome</keyword>
<protein>
    <submittedName>
        <fullName evidence="1">Uncharacterized protein</fullName>
    </submittedName>
</protein>
<proteinExistence type="predicted"/>
<evidence type="ECO:0000313" key="1">
    <source>
        <dbReference type="EMBL" id="KAI3374263.1"/>
    </source>
</evidence>